<organism evidence="1 2">
    <name type="scientific">Scortum barcoo</name>
    <name type="common">barcoo grunter</name>
    <dbReference type="NCBI Taxonomy" id="214431"/>
    <lineage>
        <taxon>Eukaryota</taxon>
        <taxon>Metazoa</taxon>
        <taxon>Chordata</taxon>
        <taxon>Craniata</taxon>
        <taxon>Vertebrata</taxon>
        <taxon>Euteleostomi</taxon>
        <taxon>Actinopterygii</taxon>
        <taxon>Neopterygii</taxon>
        <taxon>Teleostei</taxon>
        <taxon>Neoteleostei</taxon>
        <taxon>Acanthomorphata</taxon>
        <taxon>Eupercaria</taxon>
        <taxon>Centrarchiformes</taxon>
        <taxon>Terapontoidei</taxon>
        <taxon>Terapontidae</taxon>
        <taxon>Scortum</taxon>
    </lineage>
</organism>
<keyword evidence="2" id="KW-1185">Reference proteome</keyword>
<dbReference type="EMBL" id="CM041531">
    <property type="protein sequence ID" value="KAI3377283.1"/>
    <property type="molecule type" value="Genomic_DNA"/>
</dbReference>
<name>A0ACB8XAX9_9TELE</name>
<gene>
    <name evidence="1" type="ORF">L3Q82_008483</name>
</gene>
<comment type="caution">
    <text evidence="1">The sequence shown here is derived from an EMBL/GenBank/DDBJ whole genome shotgun (WGS) entry which is preliminary data.</text>
</comment>
<evidence type="ECO:0000313" key="1">
    <source>
        <dbReference type="EMBL" id="KAI3377283.1"/>
    </source>
</evidence>
<accession>A0ACB8XAX9</accession>
<reference evidence="1" key="1">
    <citation type="submission" date="2022-04" db="EMBL/GenBank/DDBJ databases">
        <title>Jade perch genome.</title>
        <authorList>
            <person name="Chao B."/>
        </authorList>
    </citation>
    <scope>NUCLEOTIDE SEQUENCE</scope>
    <source>
        <strain evidence="1">CB-2022</strain>
    </source>
</reference>
<evidence type="ECO:0000313" key="2">
    <source>
        <dbReference type="Proteomes" id="UP000831701"/>
    </source>
</evidence>
<protein>
    <submittedName>
        <fullName evidence="1">Uncharacterized protein</fullName>
    </submittedName>
</protein>
<sequence>MDPADRDTVSHVLNSQAQKIHAHENQLKAIATGVQQITERQDCAQQEVSAQVSQLGAQLQRIASRLDQLTPLQPTTPATPPPASPPSPAIYLSRPARLAPPEKYSGESGQCRSFLVQCELHFQNDPAAFASEQAQVAFMISHLSGKSGGLGYGGMGSRSCASRALFELRQKSRRVMDYAIEFRTLATDSGWNSPAIKGAFVNGLNDDIKDQLAPHEIPEEFEDLVKMAVRIDLRLQERETERRRAARRTSEHQGVPSPRRGFRRSSVFSSSTAERAPSSDQAEPMQLGRARLDPEERRRRARVGACFYCGQAGHRAQSCPVKEGAHHASGEMKPDLTSVPAPGEFPDLEKVPQCYHDLREVFSKTKAMSLPPHRPWDCPIDLLPGAPIPKARLLASFRPSSSAAGAGFFFVEKKDGSLRPCIDYSALNDVTIKNRYPLPLISSAFELLQQARIFTKLGRVMNGRQGFINEVLREYLNDFVFVYLDDILIFSPDPATHQRHVRLVLSRLLENKLFVKAEKCEFHASSVAFLGFTSCPLTASKWTLRRLVQWLINWPPLTSRKKVQQFLGFANFYRKFIRNFSAVAAPLHALTSPKVTFQWGPEAEGAFQKLKKLFISAPVLIIPDPKLQFIVEVDASNEGVGAVLSQRAPKDNRIHPCAFLSRKLSSAERNYDMGNRELLAIKVALEEWRHWLEGS</sequence>
<proteinExistence type="predicted"/>
<dbReference type="Proteomes" id="UP000831701">
    <property type="component" value="Chromosome 1"/>
</dbReference>